<gene>
    <name evidence="2" type="ORF">KUF71_010875</name>
</gene>
<protein>
    <submittedName>
        <fullName evidence="2">Complex I intermediate-associated protein 84, mitochondrial</fullName>
    </submittedName>
</protein>
<feature type="compositionally biased region" description="Low complexity" evidence="1">
    <location>
        <begin position="147"/>
        <end position="157"/>
    </location>
</feature>
<dbReference type="Proteomes" id="UP001219518">
    <property type="component" value="Unassembled WGS sequence"/>
</dbReference>
<dbReference type="AlphaFoldDB" id="A0AAE1HJE3"/>
<reference evidence="2" key="2">
    <citation type="journal article" date="2023" name="BMC Genomics">
        <title>Pest status, molecular evolution, and epigenetic factors derived from the genome assembly of Frankliniella fusca, a thysanopteran phytovirus vector.</title>
        <authorList>
            <person name="Catto M.A."/>
            <person name="Labadie P.E."/>
            <person name="Jacobson A.L."/>
            <person name="Kennedy G.G."/>
            <person name="Srinivasan R."/>
            <person name="Hunt B.G."/>
        </authorList>
    </citation>
    <scope>NUCLEOTIDE SEQUENCE</scope>
    <source>
        <strain evidence="2">PL_HMW_Pooled</strain>
    </source>
</reference>
<name>A0AAE1HJE3_9NEOP</name>
<sequence length="393" mass="43065">MRASQGNCPSAATTPPTMRSETAPLLRPHRVTSIRRHPGASLSTGGALKAHEPAVDTICWETQPLQISALLALGAVETRGRAGLGPSPGPGRAVLVLAVGREGQGRAVAELDACAVLAGLAVRCAAQQLALLSRSPYLLTSRASNTSTSAASSSSSSGLAMSQRSTLHMRRRAEAEPDWRSNSVGMVCTRCSMWRMSWPCSRRRSRSSCRRAAARSARSSSVEYWMERHAGVRRVSRSLSRSSARRCCSSRRRWCSASSRCLLNAKHDAKHAVRDKTHRADCMRSSAAKLLRLVAEPQASIPVPVLERGRGRQRRVSEPEEAEPWKHWKQNGLLNKFRGIGRALKCFGDGERQWLLKSGVDLEYNLSLLMKLKGTGFVTDFDPLLFLLKEDKS</sequence>
<evidence type="ECO:0000256" key="1">
    <source>
        <dbReference type="SAM" id="MobiDB-lite"/>
    </source>
</evidence>
<keyword evidence="3" id="KW-1185">Reference proteome</keyword>
<reference evidence="2" key="1">
    <citation type="submission" date="2021-07" db="EMBL/GenBank/DDBJ databases">
        <authorList>
            <person name="Catto M.A."/>
            <person name="Jacobson A."/>
            <person name="Kennedy G."/>
            <person name="Labadie P."/>
            <person name="Hunt B.G."/>
            <person name="Srinivasan R."/>
        </authorList>
    </citation>
    <scope>NUCLEOTIDE SEQUENCE</scope>
    <source>
        <strain evidence="2">PL_HMW_Pooled</strain>
        <tissue evidence="2">Head</tissue>
    </source>
</reference>
<feature type="region of interest" description="Disordered" evidence="1">
    <location>
        <begin position="147"/>
        <end position="176"/>
    </location>
</feature>
<feature type="compositionally biased region" description="Basic residues" evidence="1">
    <location>
        <begin position="27"/>
        <end position="38"/>
    </location>
</feature>
<feature type="region of interest" description="Disordered" evidence="1">
    <location>
        <begin position="1"/>
        <end position="47"/>
    </location>
</feature>
<comment type="caution">
    <text evidence="2">The sequence shown here is derived from an EMBL/GenBank/DDBJ whole genome shotgun (WGS) entry which is preliminary data.</text>
</comment>
<evidence type="ECO:0000313" key="3">
    <source>
        <dbReference type="Proteomes" id="UP001219518"/>
    </source>
</evidence>
<dbReference type="EMBL" id="JAHWGI010001046">
    <property type="protein sequence ID" value="KAK3921690.1"/>
    <property type="molecule type" value="Genomic_DNA"/>
</dbReference>
<feature type="compositionally biased region" description="Polar residues" evidence="1">
    <location>
        <begin position="1"/>
        <end position="20"/>
    </location>
</feature>
<accession>A0AAE1HJE3</accession>
<evidence type="ECO:0000313" key="2">
    <source>
        <dbReference type="EMBL" id="KAK3921690.1"/>
    </source>
</evidence>
<proteinExistence type="predicted"/>
<organism evidence="2 3">
    <name type="scientific">Frankliniella fusca</name>
    <dbReference type="NCBI Taxonomy" id="407009"/>
    <lineage>
        <taxon>Eukaryota</taxon>
        <taxon>Metazoa</taxon>
        <taxon>Ecdysozoa</taxon>
        <taxon>Arthropoda</taxon>
        <taxon>Hexapoda</taxon>
        <taxon>Insecta</taxon>
        <taxon>Pterygota</taxon>
        <taxon>Neoptera</taxon>
        <taxon>Paraneoptera</taxon>
        <taxon>Thysanoptera</taxon>
        <taxon>Terebrantia</taxon>
        <taxon>Thripoidea</taxon>
        <taxon>Thripidae</taxon>
        <taxon>Frankliniella</taxon>
    </lineage>
</organism>